<dbReference type="Proteomes" id="UP000319424">
    <property type="component" value="Unassembled WGS sequence"/>
</dbReference>
<feature type="domain" description="Copper amine oxidase-like N-terminal" evidence="3">
    <location>
        <begin position="25"/>
        <end position="131"/>
    </location>
</feature>
<evidence type="ECO:0000256" key="2">
    <source>
        <dbReference type="SAM" id="SignalP"/>
    </source>
</evidence>
<keyword evidence="2" id="KW-0732">Signal</keyword>
<accession>A0A552V951</accession>
<feature type="compositionally biased region" description="Basic and acidic residues" evidence="1">
    <location>
        <begin position="145"/>
        <end position="205"/>
    </location>
</feature>
<dbReference type="InterPro" id="IPR012854">
    <property type="entry name" value="Cu_amine_oxidase-like_N"/>
</dbReference>
<proteinExistence type="predicted"/>
<gene>
    <name evidence="4" type="ORF">FL857_04625</name>
</gene>
<dbReference type="EMBL" id="VJXW01000005">
    <property type="protein sequence ID" value="TRW26998.1"/>
    <property type="molecule type" value="Genomic_DNA"/>
</dbReference>
<protein>
    <submittedName>
        <fullName evidence="4">Copper amine oxidase N-terminal domain-containing protein</fullName>
    </submittedName>
</protein>
<dbReference type="RefSeq" id="WP_144397969.1">
    <property type="nucleotide sequence ID" value="NZ_VJXW01000005.1"/>
</dbReference>
<evidence type="ECO:0000313" key="5">
    <source>
        <dbReference type="Proteomes" id="UP000319424"/>
    </source>
</evidence>
<comment type="caution">
    <text evidence="4">The sequence shown here is derived from an EMBL/GenBank/DDBJ whole genome shotgun (WGS) entry which is preliminary data.</text>
</comment>
<sequence>MKKLFVAAFAFLMMAGSSSAIDINLNGTKVETDVEPYIVNGRTMVPLSAISKGLESQVEWENISKTATIKKNGKVILVTINNKNALVDGHIMKLDAPAEIKNDRTMVPISFITKALGIDTSWDNESKTVILGDINRYHSAKQIKKAQDEDVKDTDSKQEKDEIKEVNEEKSEHKKINKEQENMTIDNQKEEKQDKKDNEKAKAQK</sequence>
<evidence type="ECO:0000259" key="3">
    <source>
        <dbReference type="Pfam" id="PF07833"/>
    </source>
</evidence>
<dbReference type="AlphaFoldDB" id="A0A552V951"/>
<feature type="chain" id="PRO_5022186511" evidence="2">
    <location>
        <begin position="21"/>
        <end position="205"/>
    </location>
</feature>
<dbReference type="Pfam" id="PF07833">
    <property type="entry name" value="Cu_amine_oxidN1"/>
    <property type="match status" value="1"/>
</dbReference>
<organism evidence="4 5">
    <name type="scientific">Criibacterium bergeronii</name>
    <dbReference type="NCBI Taxonomy" id="1871336"/>
    <lineage>
        <taxon>Bacteria</taxon>
        <taxon>Bacillati</taxon>
        <taxon>Bacillota</taxon>
        <taxon>Clostridia</taxon>
        <taxon>Peptostreptococcales</taxon>
        <taxon>Filifactoraceae</taxon>
        <taxon>Criibacterium</taxon>
    </lineage>
</organism>
<evidence type="ECO:0000313" key="4">
    <source>
        <dbReference type="EMBL" id="TRW26998.1"/>
    </source>
</evidence>
<dbReference type="InterPro" id="IPR036582">
    <property type="entry name" value="Mao_N_sf"/>
</dbReference>
<reference evidence="4 5" key="1">
    <citation type="submission" date="2019-07" db="EMBL/GenBank/DDBJ databases">
        <title>Criibacterium bergeronii gen. nov., sp. nov. isolated from human clinical samples.</title>
        <authorList>
            <person name="Maheux A.F."/>
            <person name="Boudreau D.K."/>
            <person name="Berube E."/>
            <person name="Brodeur S."/>
            <person name="Bernard K.A."/>
            <person name="Abed J.Y."/>
            <person name="Ducrey E."/>
            <person name="Guay E.F."/>
            <person name="Raymond F."/>
            <person name="Corbeil J."/>
            <person name="Domingo M.-C."/>
            <person name="Roy P.H."/>
            <person name="Boissinot M."/>
            <person name="Tocheva E.I."/>
            <person name="Omar R.F."/>
        </authorList>
    </citation>
    <scope>NUCLEOTIDE SEQUENCE [LARGE SCALE GENOMIC DNA]</scope>
    <source>
        <strain evidence="4 5">CCRI-24246</strain>
    </source>
</reference>
<feature type="region of interest" description="Disordered" evidence="1">
    <location>
        <begin position="142"/>
        <end position="205"/>
    </location>
</feature>
<dbReference type="SUPFAM" id="SSF55383">
    <property type="entry name" value="Copper amine oxidase, domain N"/>
    <property type="match status" value="1"/>
</dbReference>
<evidence type="ECO:0000256" key="1">
    <source>
        <dbReference type="SAM" id="MobiDB-lite"/>
    </source>
</evidence>
<feature type="signal peptide" evidence="2">
    <location>
        <begin position="1"/>
        <end position="20"/>
    </location>
</feature>
<dbReference type="Gene3D" id="3.30.457.10">
    <property type="entry name" value="Copper amine oxidase-like, N-terminal domain"/>
    <property type="match status" value="1"/>
</dbReference>
<name>A0A552V951_9FIRM</name>
<dbReference type="OrthoDB" id="2379109at2"/>